<organism evidence="1 2">
    <name type="scientific">Flavobacterium aquidurense</name>
    <dbReference type="NCBI Taxonomy" id="362413"/>
    <lineage>
        <taxon>Bacteria</taxon>
        <taxon>Pseudomonadati</taxon>
        <taxon>Bacteroidota</taxon>
        <taxon>Flavobacteriia</taxon>
        <taxon>Flavobacteriales</taxon>
        <taxon>Flavobacteriaceae</taxon>
        <taxon>Flavobacterium</taxon>
    </lineage>
</organism>
<dbReference type="AlphaFoldDB" id="A0A0Q0RZ82"/>
<dbReference type="STRING" id="362413.RC62_3009"/>
<evidence type="ECO:0000313" key="1">
    <source>
        <dbReference type="EMBL" id="KQB37843.1"/>
    </source>
</evidence>
<accession>A0A0Q0RZ82</accession>
<evidence type="ECO:0000313" key="2">
    <source>
        <dbReference type="Proteomes" id="UP000050443"/>
    </source>
</evidence>
<reference evidence="1 2" key="1">
    <citation type="submission" date="2014-09" db="EMBL/GenBank/DDBJ databases">
        <title>Genome sequence of Flavobacterium aquidurense RC62.</title>
        <authorList>
            <person name="Kim J.F."/>
            <person name="Kwak M.-J."/>
        </authorList>
    </citation>
    <scope>NUCLEOTIDE SEQUENCE [LARGE SCALE GENOMIC DNA]</scope>
    <source>
        <strain evidence="1 2">RC62</strain>
    </source>
</reference>
<dbReference type="Proteomes" id="UP000050443">
    <property type="component" value="Unassembled WGS sequence"/>
</dbReference>
<proteinExistence type="predicted"/>
<gene>
    <name evidence="1" type="ORF">RC62_3009</name>
</gene>
<sequence>MQVSRYKNKKNRFVFYLYLNLNNNSNDTISIINSKMYIAFLLSTKYFEAHVYTSLLVSDLLTDDSIVQFMHDIVHELDLNTRIWGKEQLFSLKTKFKIKK</sequence>
<dbReference type="EMBL" id="JRLF01000015">
    <property type="protein sequence ID" value="KQB37843.1"/>
    <property type="molecule type" value="Genomic_DNA"/>
</dbReference>
<comment type="caution">
    <text evidence="1">The sequence shown here is derived from an EMBL/GenBank/DDBJ whole genome shotgun (WGS) entry which is preliminary data.</text>
</comment>
<dbReference type="PATRIC" id="fig|362413.3.peg.2959"/>
<name>A0A0Q0RZ82_9FLAO</name>
<protein>
    <submittedName>
        <fullName evidence="1">Uncharacterized protein</fullName>
    </submittedName>
</protein>